<accession>A0A4V2UQZ1</accession>
<evidence type="ECO:0000256" key="1">
    <source>
        <dbReference type="SAM" id="MobiDB-lite"/>
    </source>
</evidence>
<dbReference type="PROSITE" id="PS50887">
    <property type="entry name" value="GGDEF"/>
    <property type="match status" value="1"/>
</dbReference>
<comment type="caution">
    <text evidence="4">The sequence shown here is derived from an EMBL/GenBank/DDBJ whole genome shotgun (WGS) entry which is preliminary data.</text>
</comment>
<dbReference type="Pfam" id="PF00563">
    <property type="entry name" value="EAL"/>
    <property type="match status" value="1"/>
</dbReference>
<dbReference type="SMART" id="SM00052">
    <property type="entry name" value="EAL"/>
    <property type="match status" value="1"/>
</dbReference>
<proteinExistence type="predicted"/>
<feature type="region of interest" description="Disordered" evidence="1">
    <location>
        <begin position="1"/>
        <end position="24"/>
    </location>
</feature>
<dbReference type="InterPro" id="IPR000160">
    <property type="entry name" value="GGDEF_dom"/>
</dbReference>
<feature type="domain" description="EAL" evidence="2">
    <location>
        <begin position="202"/>
        <end position="454"/>
    </location>
</feature>
<dbReference type="InterPro" id="IPR035919">
    <property type="entry name" value="EAL_sf"/>
</dbReference>
<evidence type="ECO:0000313" key="4">
    <source>
        <dbReference type="EMBL" id="TCS73416.1"/>
    </source>
</evidence>
<dbReference type="Gene3D" id="3.20.20.450">
    <property type="entry name" value="EAL domain"/>
    <property type="match status" value="1"/>
</dbReference>
<dbReference type="InterPro" id="IPR052155">
    <property type="entry name" value="Biofilm_reg_signaling"/>
</dbReference>
<organism evidence="4 5">
    <name type="scientific">Sulfuritortus calidifontis</name>
    <dbReference type="NCBI Taxonomy" id="1914471"/>
    <lineage>
        <taxon>Bacteria</taxon>
        <taxon>Pseudomonadati</taxon>
        <taxon>Pseudomonadota</taxon>
        <taxon>Betaproteobacteria</taxon>
        <taxon>Nitrosomonadales</taxon>
        <taxon>Thiobacillaceae</taxon>
        <taxon>Sulfuritortus</taxon>
    </lineage>
</organism>
<dbReference type="Pfam" id="PF00990">
    <property type="entry name" value="GGDEF"/>
    <property type="match status" value="1"/>
</dbReference>
<dbReference type="PROSITE" id="PS50883">
    <property type="entry name" value="EAL"/>
    <property type="match status" value="1"/>
</dbReference>
<dbReference type="EMBL" id="SLZY01000002">
    <property type="protein sequence ID" value="TCS73416.1"/>
    <property type="molecule type" value="Genomic_DNA"/>
</dbReference>
<reference evidence="4 5" key="1">
    <citation type="submission" date="2019-03" db="EMBL/GenBank/DDBJ databases">
        <title>Genomic Encyclopedia of Type Strains, Phase IV (KMG-IV): sequencing the most valuable type-strain genomes for metagenomic binning, comparative biology and taxonomic classification.</title>
        <authorList>
            <person name="Goeker M."/>
        </authorList>
    </citation>
    <scope>NUCLEOTIDE SEQUENCE [LARGE SCALE GENOMIC DNA]</scope>
    <source>
        <strain evidence="4 5">DSM 103923</strain>
    </source>
</reference>
<dbReference type="Proteomes" id="UP000295135">
    <property type="component" value="Unassembled WGS sequence"/>
</dbReference>
<dbReference type="SUPFAM" id="SSF141868">
    <property type="entry name" value="EAL domain-like"/>
    <property type="match status" value="1"/>
</dbReference>
<dbReference type="CDD" id="cd01949">
    <property type="entry name" value="GGDEF"/>
    <property type="match status" value="1"/>
</dbReference>
<gene>
    <name evidence="4" type="ORF">EDC61_102186</name>
</gene>
<protein>
    <submittedName>
        <fullName evidence="4">Diguanylate cyclase (GGDEF)-like protein</fullName>
    </submittedName>
</protein>
<dbReference type="SUPFAM" id="SSF55073">
    <property type="entry name" value="Nucleotide cyclase"/>
    <property type="match status" value="1"/>
</dbReference>
<evidence type="ECO:0000259" key="3">
    <source>
        <dbReference type="PROSITE" id="PS50887"/>
    </source>
</evidence>
<dbReference type="RefSeq" id="WP_232019156.1">
    <property type="nucleotide sequence ID" value="NZ_AP018721.1"/>
</dbReference>
<evidence type="ECO:0000259" key="2">
    <source>
        <dbReference type="PROSITE" id="PS50883"/>
    </source>
</evidence>
<dbReference type="Gene3D" id="3.30.70.270">
    <property type="match status" value="1"/>
</dbReference>
<dbReference type="NCBIfam" id="TIGR00254">
    <property type="entry name" value="GGDEF"/>
    <property type="match status" value="1"/>
</dbReference>
<dbReference type="InterPro" id="IPR001633">
    <property type="entry name" value="EAL_dom"/>
</dbReference>
<dbReference type="PANTHER" id="PTHR44757">
    <property type="entry name" value="DIGUANYLATE CYCLASE DGCP"/>
    <property type="match status" value="1"/>
</dbReference>
<name>A0A4V2UQZ1_9PROT</name>
<keyword evidence="5" id="KW-1185">Reference proteome</keyword>
<dbReference type="AlphaFoldDB" id="A0A4V2UQZ1"/>
<sequence>MPLTKPARSAVAEPMLSSHYEPPPSQFDSLTGLLDREGCVRAVGELLAATSRERLRPLAVFWLNIDRFKQINDSLGHLVGDSVLAELAHRLATASGNQGQLARMGGDEFVLVVKDCSRAAAEHIARDLLAAMSQPLDVGTMRLYPSISIGIALSLEHEGARALLERADLTLVQAKRLGGAQYLFAGEDLHPGRLGKLLAREELEVEEALHKALESGGLSLHYQPILQVADGSLEAVEALMRCNCEGTIFAPSRFIPVAEKTGLIIRLGEWSLLTGARFVSRMLADKQRVKVAINVSRAQLTAPKFTQTLYAALACSNAPPELIELEITESLFMDSSDVVQRNIRAALEAGFPLSIDDFGTGYSCLASLKDLPARKLKLDRAFITDLPHNPRSFAIAKAIVHLALDLGMSVVAEGVETAEQYAILSEMGATAIQGFYLARPMPEPQFDEWLAMRRST</sequence>
<evidence type="ECO:0000313" key="5">
    <source>
        <dbReference type="Proteomes" id="UP000295135"/>
    </source>
</evidence>
<dbReference type="InterPro" id="IPR043128">
    <property type="entry name" value="Rev_trsase/Diguanyl_cyclase"/>
</dbReference>
<dbReference type="InterPro" id="IPR029787">
    <property type="entry name" value="Nucleotide_cyclase"/>
</dbReference>
<dbReference type="PANTHER" id="PTHR44757:SF2">
    <property type="entry name" value="BIOFILM ARCHITECTURE MAINTENANCE PROTEIN MBAA"/>
    <property type="match status" value="1"/>
</dbReference>
<dbReference type="CDD" id="cd01948">
    <property type="entry name" value="EAL"/>
    <property type="match status" value="1"/>
</dbReference>
<dbReference type="SMART" id="SM00267">
    <property type="entry name" value="GGDEF"/>
    <property type="match status" value="1"/>
</dbReference>
<feature type="domain" description="GGDEF" evidence="3">
    <location>
        <begin position="56"/>
        <end position="187"/>
    </location>
</feature>